<keyword evidence="5" id="KW-0472">Membrane</keyword>
<organism evidence="7 8">
    <name type="scientific">Tepidimonas fonticaldi</name>
    <dbReference type="NCBI Taxonomy" id="1101373"/>
    <lineage>
        <taxon>Bacteria</taxon>
        <taxon>Pseudomonadati</taxon>
        <taxon>Pseudomonadota</taxon>
        <taxon>Betaproteobacteria</taxon>
        <taxon>Burkholderiales</taxon>
        <taxon>Tepidimonas</taxon>
    </lineage>
</organism>
<protein>
    <submittedName>
        <fullName evidence="7">Lipid A biosynthesis palmitoleoyltransferase</fullName>
        <ecNumber evidence="7">2.3.1.242</ecNumber>
    </submittedName>
</protein>
<dbReference type="EC" id="2.3.1.242" evidence="7"/>
<dbReference type="PIRSF" id="PIRSF026649">
    <property type="entry name" value="MsbB"/>
    <property type="match status" value="1"/>
</dbReference>
<keyword evidence="4 7" id="KW-0808">Transferase</keyword>
<dbReference type="CDD" id="cd07984">
    <property type="entry name" value="LPLAT_LABLAT-like"/>
    <property type="match status" value="1"/>
</dbReference>
<dbReference type="EMBL" id="VJOO01000049">
    <property type="protein sequence ID" value="TSE34260.1"/>
    <property type="molecule type" value="Genomic_DNA"/>
</dbReference>
<comment type="subcellular location">
    <subcellularLocation>
        <location evidence="1">Cell inner membrane</location>
    </subcellularLocation>
</comment>
<reference evidence="7 8" key="1">
    <citation type="submission" date="2019-07" db="EMBL/GenBank/DDBJ databases">
        <title>Tepidimonas fonticaldi AT-A2 draft genome.</title>
        <authorList>
            <person name="Da Costa M.S."/>
            <person name="Froufe H.J.C."/>
            <person name="Egas C."/>
            <person name="Albuquerque L."/>
        </authorList>
    </citation>
    <scope>NUCLEOTIDE SEQUENCE [LARGE SCALE GENOMIC DNA]</scope>
    <source>
        <strain evidence="7 8">AT-A2</strain>
    </source>
</reference>
<evidence type="ECO:0000256" key="1">
    <source>
        <dbReference type="ARBA" id="ARBA00004533"/>
    </source>
</evidence>
<evidence type="ECO:0000256" key="5">
    <source>
        <dbReference type="ARBA" id="ARBA00023136"/>
    </source>
</evidence>
<dbReference type="GO" id="GO:0009247">
    <property type="term" value="P:glycolipid biosynthetic process"/>
    <property type="evidence" value="ECO:0007669"/>
    <property type="project" value="UniProtKB-ARBA"/>
</dbReference>
<keyword evidence="3" id="KW-0997">Cell inner membrane</keyword>
<evidence type="ECO:0000313" key="8">
    <source>
        <dbReference type="Proteomes" id="UP000316388"/>
    </source>
</evidence>
<dbReference type="GO" id="GO:0005886">
    <property type="term" value="C:plasma membrane"/>
    <property type="evidence" value="ECO:0007669"/>
    <property type="project" value="UniProtKB-SubCell"/>
</dbReference>
<dbReference type="GO" id="GO:0016746">
    <property type="term" value="F:acyltransferase activity"/>
    <property type="evidence" value="ECO:0007669"/>
    <property type="project" value="UniProtKB-KW"/>
</dbReference>
<evidence type="ECO:0000256" key="6">
    <source>
        <dbReference type="ARBA" id="ARBA00023315"/>
    </source>
</evidence>
<dbReference type="AlphaFoldDB" id="A0A554XEJ8"/>
<evidence type="ECO:0000313" key="7">
    <source>
        <dbReference type="EMBL" id="TSE34260.1"/>
    </source>
</evidence>
<dbReference type="PANTHER" id="PTHR30606">
    <property type="entry name" value="LIPID A BIOSYNTHESIS LAUROYL ACYLTRANSFERASE"/>
    <property type="match status" value="1"/>
</dbReference>
<dbReference type="Proteomes" id="UP000316388">
    <property type="component" value="Unassembled WGS sequence"/>
</dbReference>
<evidence type="ECO:0000256" key="3">
    <source>
        <dbReference type="ARBA" id="ARBA00022519"/>
    </source>
</evidence>
<dbReference type="InterPro" id="IPR004960">
    <property type="entry name" value="LipA_acyltrans"/>
</dbReference>
<evidence type="ECO:0000256" key="4">
    <source>
        <dbReference type="ARBA" id="ARBA00022679"/>
    </source>
</evidence>
<evidence type="ECO:0000256" key="2">
    <source>
        <dbReference type="ARBA" id="ARBA00022475"/>
    </source>
</evidence>
<comment type="caution">
    <text evidence="7">The sequence shown here is derived from an EMBL/GenBank/DDBJ whole genome shotgun (WGS) entry which is preliminary data.</text>
</comment>
<gene>
    <name evidence="7" type="primary">lpxP_2</name>
    <name evidence="7" type="ORF">Tfont_02711</name>
</gene>
<sequence length="301" mass="33532">MRPRMNTPPTPSGIETAPGPWWLRWVARLPLPWLRAAGAALGAVLYLGAVRRRAVVHRNLALCFPQASPAQRRRWAWQTFCHFGQAFVDRVWLWHAPPAVITRRVRLEGAWAALSEPGPRLLFVPHFVGLDAAWSRMTQAFDRPWATLYAPQSHPALDAWARRGRGRFGAPRIVSRRDGVRGVVRALREGAAVCLLPDMDLGAAQSVFVPFFGVPAATVTSLPRLAAAAHAPVIPVVARLDAQGYRVWVGPAWADYPSGNDEADAARMNAELQRWIAETPGQYHWLHRRFKTRPPGHAGLY</sequence>
<proteinExistence type="predicted"/>
<keyword evidence="6 7" id="KW-0012">Acyltransferase</keyword>
<dbReference type="Pfam" id="PF03279">
    <property type="entry name" value="Lip_A_acyltrans"/>
    <property type="match status" value="1"/>
</dbReference>
<accession>A0A554XEJ8</accession>
<dbReference type="PANTHER" id="PTHR30606:SF9">
    <property type="entry name" value="LIPID A BIOSYNTHESIS LAUROYLTRANSFERASE"/>
    <property type="match status" value="1"/>
</dbReference>
<name>A0A554XEJ8_9BURK</name>
<keyword evidence="2" id="KW-1003">Cell membrane</keyword>